<feature type="transmembrane region" description="Helical" evidence="1">
    <location>
        <begin position="34"/>
        <end position="52"/>
    </location>
</feature>
<dbReference type="PANTHER" id="PTHR32251">
    <property type="entry name" value="3-OXO-5-ALPHA-STEROID 4-DEHYDROGENASE"/>
    <property type="match status" value="1"/>
</dbReference>
<dbReference type="HOGENOM" id="CLU_043418_3_1_4"/>
<dbReference type="Gene3D" id="1.20.120.1630">
    <property type="match status" value="1"/>
</dbReference>
<keyword evidence="1" id="KW-0812">Transmembrane</keyword>
<dbReference type="InterPro" id="IPR010721">
    <property type="entry name" value="UstE-like"/>
</dbReference>
<sequence length="254" mass="29620">MQIYLITLLPMIALALFCWLMSLKSNNVTVVDSLWAMFFFISTALTFSCLTLPSERAYLVLFLVTIWSFRLSTYLHIRNHNKTEDLRYQAIRARNQPNFRYKSFYLVFVLQAFLAWFISLPLNFALQSTTSLNAIDWLGFSLWLMGMGFQVTGDAQLKQFKSKPENKGKVLDQGVWRYTRHPNYFGESCIWLGYGMIAVAAGFWWSMISSIFMIYLLIKVTGVKLLEADIAERRPGYKTYTLKTNAFFPWFPKD</sequence>
<accession>A0A0B7ITS3</accession>
<proteinExistence type="predicted"/>
<dbReference type="AlphaFoldDB" id="A0A0B7ITS3"/>
<dbReference type="EMBL" id="LN794158">
    <property type="protein sequence ID" value="CEN55675.1"/>
    <property type="molecule type" value="Genomic_DNA"/>
</dbReference>
<dbReference type="Proteomes" id="UP000056322">
    <property type="component" value="Chromosome 1"/>
</dbReference>
<dbReference type="RefSeq" id="WP_045750911.1">
    <property type="nucleotide sequence ID" value="NZ_LN794158.1"/>
</dbReference>
<feature type="transmembrane region" description="Helical" evidence="1">
    <location>
        <begin position="104"/>
        <end position="122"/>
    </location>
</feature>
<keyword evidence="1" id="KW-0472">Membrane</keyword>
<protein>
    <submittedName>
        <fullName evidence="2">Uncharacterized protein</fullName>
    </submittedName>
</protein>
<dbReference type="STRING" id="1581680.BN1209_0632"/>
<keyword evidence="1" id="KW-1133">Transmembrane helix</keyword>
<reference evidence="3" key="1">
    <citation type="submission" date="2014-12" db="EMBL/GenBank/DDBJ databases">
        <authorList>
            <person name="Salcher M.M."/>
        </authorList>
    </citation>
    <scope>NUCLEOTIDE SEQUENCE [LARGE SCALE GENOMIC DNA]</scope>
    <source>
        <strain evidence="3">MMS-10A-171</strain>
    </source>
</reference>
<dbReference type="Pfam" id="PF06966">
    <property type="entry name" value="DUF1295"/>
    <property type="match status" value="1"/>
</dbReference>
<evidence type="ECO:0000256" key="1">
    <source>
        <dbReference type="SAM" id="Phobius"/>
    </source>
</evidence>
<dbReference type="KEGG" id="mbac:BN1209_0632"/>
<dbReference type="OrthoDB" id="9779233at2"/>
<dbReference type="GO" id="GO:0016020">
    <property type="term" value="C:membrane"/>
    <property type="evidence" value="ECO:0007669"/>
    <property type="project" value="TreeGrafter"/>
</dbReference>
<organism evidence="2 3">
    <name type="scientific">Candidatus Methylopumilus turicensis</name>
    <dbReference type="NCBI Taxonomy" id="1581680"/>
    <lineage>
        <taxon>Bacteria</taxon>
        <taxon>Pseudomonadati</taxon>
        <taxon>Pseudomonadota</taxon>
        <taxon>Betaproteobacteria</taxon>
        <taxon>Nitrosomonadales</taxon>
        <taxon>Methylophilaceae</taxon>
        <taxon>Candidatus Methylopumilus</taxon>
    </lineage>
</organism>
<keyword evidence="3" id="KW-1185">Reference proteome</keyword>
<gene>
    <name evidence="2" type="ORF">BN1209_0632</name>
</gene>
<feature type="transmembrane region" description="Helical" evidence="1">
    <location>
        <begin position="191"/>
        <end position="218"/>
    </location>
</feature>
<feature type="transmembrane region" description="Helical" evidence="1">
    <location>
        <begin position="5"/>
        <end position="22"/>
    </location>
</feature>
<dbReference type="PROSITE" id="PS50244">
    <property type="entry name" value="S5A_REDUCTASE"/>
    <property type="match status" value="1"/>
</dbReference>
<feature type="transmembrane region" description="Helical" evidence="1">
    <location>
        <begin position="59"/>
        <end position="77"/>
    </location>
</feature>
<evidence type="ECO:0000313" key="2">
    <source>
        <dbReference type="EMBL" id="CEN55675.1"/>
    </source>
</evidence>
<dbReference type="PANTHER" id="PTHR32251:SF17">
    <property type="entry name" value="STEROID 5-ALPHA REDUCTASE C-TERMINAL DOMAIN-CONTAINING PROTEIN"/>
    <property type="match status" value="1"/>
</dbReference>
<name>A0A0B7ITS3_9PROT</name>
<evidence type="ECO:0000313" key="3">
    <source>
        <dbReference type="Proteomes" id="UP000056322"/>
    </source>
</evidence>